<feature type="domain" description="SLH" evidence="4">
    <location>
        <begin position="602"/>
        <end position="665"/>
    </location>
</feature>
<feature type="region of interest" description="Disordered" evidence="2">
    <location>
        <begin position="44"/>
        <end position="83"/>
    </location>
</feature>
<keyword evidence="3" id="KW-0732">Signal</keyword>
<dbReference type="PANTHER" id="PTHR43308">
    <property type="entry name" value="OUTER MEMBRANE PROTEIN ALPHA-RELATED"/>
    <property type="match status" value="1"/>
</dbReference>
<dbReference type="OrthoDB" id="1947068at2"/>
<keyword evidence="6" id="KW-1185">Reference proteome</keyword>
<dbReference type="GeneID" id="98062216"/>
<dbReference type="RefSeq" id="WP_102365218.1">
    <property type="nucleotide sequence ID" value="NZ_CP020991.1"/>
</dbReference>
<dbReference type="KEGG" id="mpec:B9O19_00794"/>
<keyword evidence="1" id="KW-0677">Repeat</keyword>
<feature type="chain" id="PRO_5018015586" evidence="3">
    <location>
        <begin position="31"/>
        <end position="780"/>
    </location>
</feature>
<evidence type="ECO:0000313" key="6">
    <source>
        <dbReference type="Proteomes" id="UP000235589"/>
    </source>
</evidence>
<dbReference type="EMBL" id="CP020991">
    <property type="protein sequence ID" value="AUO18971.1"/>
    <property type="molecule type" value="Genomic_DNA"/>
</dbReference>
<protein>
    <submittedName>
        <fullName evidence="5">S-layer domain-containing protein</fullName>
    </submittedName>
</protein>
<dbReference type="InterPro" id="IPR001119">
    <property type="entry name" value="SLH_dom"/>
</dbReference>
<feature type="domain" description="SLH" evidence="4">
    <location>
        <begin position="723"/>
        <end position="780"/>
    </location>
</feature>
<sequence>MKNKKLNNLVCGLVSAAVLTTAVSAPAVFAAGENNNETITATDTVLTDETTEATASPEPSATAEPEEPTVSPEPTATPGAQEMDMKVTATVYTTDEDDVYKVVFKTASSLPEILGFELTATFDNAEINSVSFGESFAGNGETSKSITDDKTITYVWKNGSTALSGAVVLSNASVTSKNKITSHNMSIDKFTATLKDGSELIINPTLSVVEGTNMPDLTEKEQSSYDALMALPEISALTFYKDEEKDDLYDISSYYSARIDTAVELYDSMMETSKKRIDTALSISNKSITDFYTLQKAAKAMQEVSGIMQMPECYDGITDDSSALNYEYLKTTFDNLSTSVPSALKRAAKATEEYNEVVSKLTDYNKYIETALKTLEDKTAENYNTKIASLEVQYSKANSFSLHTLYKTYLSSLKTIAQSLYDDVNKNYSGTYKEYMLSSIEKIINKIEDGNVVSDNLPIFSITNGINIGYSWSVSVKRRKAIIDQDATVQVYAYNSKGEVIQNSSEKAFKAGDESVSVSLPSTTKMYKTGDVVHVKCYYKYNDISYYLGEDTVTAYKTVNPNKNQGGSTGGNTGGDTNGSGTVYPSSAPTEPDPTKAPNFADENPYTDLDGYDWALESIIGLTNAGIVNGMGDNKFDPSGNVTREQFCKMVVQMFGLDATDTTSHFNDVDETKWYAPYVTAAVNAGYVQGQSDEYFGIGEVIMRQDMATILYRAINKSGDGVILEFTDNSDIAAYAKDAVAELVGLGVMNGYEDGSFKPRGSATRAEASKVIYGTYKIVK</sequence>
<feature type="signal peptide" evidence="3">
    <location>
        <begin position="1"/>
        <end position="30"/>
    </location>
</feature>
<evidence type="ECO:0000313" key="5">
    <source>
        <dbReference type="EMBL" id="AUO18971.1"/>
    </source>
</evidence>
<dbReference type="PROSITE" id="PS51272">
    <property type="entry name" value="SLH"/>
    <property type="match status" value="3"/>
</dbReference>
<reference evidence="5 6" key="1">
    <citation type="submission" date="2017-04" db="EMBL/GenBank/DDBJ databases">
        <title>Monoglobus pectinilyticus 14 draft genome.</title>
        <authorList>
            <person name="Kim C."/>
            <person name="Rosendale D.I."/>
            <person name="Kelly W.J."/>
            <person name="Tannock G.W."/>
            <person name="Patchett M.L."/>
            <person name="Jordens J.Z."/>
        </authorList>
    </citation>
    <scope>NUCLEOTIDE SEQUENCE [LARGE SCALE GENOMIC DNA]</scope>
    <source>
        <strain evidence="5 6">14</strain>
    </source>
</reference>
<accession>A0A2K9P146</accession>
<dbReference type="Proteomes" id="UP000235589">
    <property type="component" value="Chromosome"/>
</dbReference>
<dbReference type="AlphaFoldDB" id="A0A2K9P146"/>
<feature type="domain" description="SLH" evidence="4">
    <location>
        <begin position="666"/>
        <end position="721"/>
    </location>
</feature>
<gene>
    <name evidence="5" type="ORF">B9O19_00794</name>
</gene>
<evidence type="ECO:0000256" key="1">
    <source>
        <dbReference type="ARBA" id="ARBA00022737"/>
    </source>
</evidence>
<feature type="region of interest" description="Disordered" evidence="2">
    <location>
        <begin position="560"/>
        <end position="603"/>
    </location>
</feature>
<evidence type="ECO:0000256" key="2">
    <source>
        <dbReference type="SAM" id="MobiDB-lite"/>
    </source>
</evidence>
<proteinExistence type="predicted"/>
<dbReference type="Pfam" id="PF00395">
    <property type="entry name" value="SLH"/>
    <property type="match status" value="3"/>
</dbReference>
<name>A0A2K9P146_9FIRM</name>
<dbReference type="InterPro" id="IPR051465">
    <property type="entry name" value="Cell_Envelope_Struct_Comp"/>
</dbReference>
<feature type="compositionally biased region" description="Low complexity" evidence="2">
    <location>
        <begin position="44"/>
        <end position="78"/>
    </location>
</feature>
<evidence type="ECO:0000259" key="4">
    <source>
        <dbReference type="PROSITE" id="PS51272"/>
    </source>
</evidence>
<feature type="compositionally biased region" description="Gly residues" evidence="2">
    <location>
        <begin position="567"/>
        <end position="578"/>
    </location>
</feature>
<organism evidence="5 6">
    <name type="scientific">Monoglobus pectinilyticus</name>
    <dbReference type="NCBI Taxonomy" id="1981510"/>
    <lineage>
        <taxon>Bacteria</taxon>
        <taxon>Bacillati</taxon>
        <taxon>Bacillota</taxon>
        <taxon>Clostridia</taxon>
        <taxon>Monoglobales</taxon>
        <taxon>Monoglobaceae</taxon>
        <taxon>Monoglobus</taxon>
    </lineage>
</organism>
<evidence type="ECO:0000256" key="3">
    <source>
        <dbReference type="SAM" id="SignalP"/>
    </source>
</evidence>